<dbReference type="InterPro" id="IPR008880">
    <property type="entry name" value="Trigger_fac_C"/>
</dbReference>
<sequence length="426" mass="48533">MKVEKLATNRVKYTFEVTPEEFEHGLSHAFDTVQKDVEVKGFRKGHVPRNIYETKFGIESLYEDAINHVLHHKYHEAQAHPDYEIVGQPDVDVDFAKIKIGEPFEVSLEAPVKPDVKLGEYKNIEVKNIDITVSDADVDKEIKNLLGQKAELELKEGALELGDTAIFDFDGYLDNEPFEGGKAENYQLEIGSNQFIPGFEDQMVGLKSGEKKDLKVTFPENYQADNLAGKEVTFKVTLHEIKTKNLPELNDEFVVSLEKEGVKTVEELTKTTREELEAAKKTQAEQTMTSEIIEKVVNAAELDVPEVMVEDEIKQYKENIANQAKQYGLEYDMFLQMNGITPEQFDVQVKVESEKRVKTTLVIEEIAKLEGIKATKEELEVKYVELAEQYKMAVDEIKKYIPTNILEKDVIVNKAYLFVVDNAKKV</sequence>
<evidence type="ECO:0000256" key="3">
    <source>
        <dbReference type="ARBA" id="ARBA00013194"/>
    </source>
</evidence>
<dbReference type="InterPro" id="IPR008881">
    <property type="entry name" value="Trigger_fac_ribosome-bd_bac"/>
</dbReference>
<accession>A0A7U9TK70</accession>
<dbReference type="InterPro" id="IPR037041">
    <property type="entry name" value="Trigger_fac_C_sf"/>
</dbReference>
<dbReference type="GO" id="GO:0005737">
    <property type="term" value="C:cytoplasm"/>
    <property type="evidence" value="ECO:0007669"/>
    <property type="project" value="UniProtKB-SubCell"/>
</dbReference>
<keyword evidence="17" id="KW-1185">Reference proteome</keyword>
<dbReference type="SUPFAM" id="SSF102735">
    <property type="entry name" value="Trigger factor ribosome-binding domain"/>
    <property type="match status" value="1"/>
</dbReference>
<comment type="similarity">
    <text evidence="2 12 14">Belongs to the FKBP-type PPIase family. Tig subfamily.</text>
</comment>
<evidence type="ECO:0000256" key="4">
    <source>
        <dbReference type="ARBA" id="ARBA00016902"/>
    </source>
</evidence>
<gene>
    <name evidence="12 16" type="primary">tig</name>
    <name evidence="16" type="ORF">MPAN_009570</name>
</gene>
<evidence type="ECO:0000256" key="14">
    <source>
        <dbReference type="RuleBase" id="RU003914"/>
    </source>
</evidence>
<evidence type="ECO:0000256" key="15">
    <source>
        <dbReference type="SAM" id="Coils"/>
    </source>
</evidence>
<dbReference type="Gene3D" id="1.10.3120.10">
    <property type="entry name" value="Trigger factor, C-terminal domain"/>
    <property type="match status" value="1"/>
</dbReference>
<dbReference type="FunFam" id="3.10.50.40:FF:000001">
    <property type="entry name" value="Trigger factor"/>
    <property type="match status" value="1"/>
</dbReference>
<keyword evidence="7 12" id="KW-0143">Chaperone</keyword>
<dbReference type="RefSeq" id="WP_176239527.1">
    <property type="nucleotide sequence ID" value="NZ_AP024412.1"/>
</dbReference>
<evidence type="ECO:0000256" key="1">
    <source>
        <dbReference type="ARBA" id="ARBA00000971"/>
    </source>
</evidence>
<proteinExistence type="inferred from homology"/>
<evidence type="ECO:0000256" key="10">
    <source>
        <dbReference type="ARBA" id="ARBA00024849"/>
    </source>
</evidence>
<dbReference type="EC" id="5.2.1.8" evidence="3 12"/>
<dbReference type="HAMAP" id="MF_00303">
    <property type="entry name" value="Trigger_factor_Tig"/>
    <property type="match status" value="1"/>
</dbReference>
<name>A0A7U9TK70_9MOLU</name>
<dbReference type="PROSITE" id="PS50059">
    <property type="entry name" value="FKBP_PPIASE"/>
    <property type="match status" value="1"/>
</dbReference>
<evidence type="ECO:0000256" key="8">
    <source>
        <dbReference type="ARBA" id="ARBA00023235"/>
    </source>
</evidence>
<dbReference type="InterPro" id="IPR036611">
    <property type="entry name" value="Trigger_fac_ribosome-bd_sf"/>
</dbReference>
<feature type="coiled-coil region" evidence="15">
    <location>
        <begin position="369"/>
        <end position="396"/>
    </location>
</feature>
<dbReference type="GO" id="GO:0003755">
    <property type="term" value="F:peptidyl-prolyl cis-trans isomerase activity"/>
    <property type="evidence" value="ECO:0007669"/>
    <property type="project" value="UniProtKB-UniRule"/>
</dbReference>
<evidence type="ECO:0000313" key="17">
    <source>
        <dbReference type="Proteomes" id="UP000620133"/>
    </source>
</evidence>
<comment type="subcellular location">
    <subcellularLocation>
        <location evidence="12">Cytoplasm</location>
    </subcellularLocation>
    <text evidence="12">About half TF is bound to the ribosome near the polypeptide exit tunnel while the other half is free in the cytoplasm.</text>
</comment>
<evidence type="ECO:0000256" key="9">
    <source>
        <dbReference type="ARBA" id="ARBA00023306"/>
    </source>
</evidence>
<evidence type="ECO:0000256" key="7">
    <source>
        <dbReference type="ARBA" id="ARBA00023186"/>
    </source>
</evidence>
<keyword evidence="15" id="KW-0175">Coiled coil</keyword>
<dbReference type="Pfam" id="PF05697">
    <property type="entry name" value="Trigger_N"/>
    <property type="match status" value="1"/>
</dbReference>
<evidence type="ECO:0000256" key="5">
    <source>
        <dbReference type="ARBA" id="ARBA00022618"/>
    </source>
</evidence>
<dbReference type="PIRSF" id="PIRSF003095">
    <property type="entry name" value="Trigger_factor"/>
    <property type="match status" value="1"/>
</dbReference>
<dbReference type="Pfam" id="PF05698">
    <property type="entry name" value="Trigger_C"/>
    <property type="match status" value="1"/>
</dbReference>
<dbReference type="KEGG" id="manr:MPAN_009570"/>
<evidence type="ECO:0000256" key="13">
    <source>
        <dbReference type="PROSITE-ProRule" id="PRU00277"/>
    </source>
</evidence>
<dbReference type="GO" id="GO:0051301">
    <property type="term" value="P:cell division"/>
    <property type="evidence" value="ECO:0007669"/>
    <property type="project" value="UniProtKB-KW"/>
</dbReference>
<dbReference type="Pfam" id="PF00254">
    <property type="entry name" value="FKBP_C"/>
    <property type="match status" value="1"/>
</dbReference>
<dbReference type="GO" id="GO:0006457">
    <property type="term" value="P:protein folding"/>
    <property type="evidence" value="ECO:0007669"/>
    <property type="project" value="UniProtKB-UniRule"/>
</dbReference>
<dbReference type="NCBIfam" id="TIGR00115">
    <property type="entry name" value="tig"/>
    <property type="match status" value="1"/>
</dbReference>
<protein>
    <recommendedName>
        <fullName evidence="4 12">Trigger factor</fullName>
        <shortName evidence="12">TF</shortName>
        <ecNumber evidence="3 12">5.2.1.8</ecNumber>
    </recommendedName>
    <alternativeName>
        <fullName evidence="11 12">PPIase</fullName>
    </alternativeName>
</protein>
<comment type="function">
    <text evidence="10 12">Involved in protein export. Acts as a chaperone by maintaining the newly synthesized protein in an open conformation. Functions as a peptidyl-prolyl cis-trans isomerase.</text>
</comment>
<evidence type="ECO:0000256" key="11">
    <source>
        <dbReference type="ARBA" id="ARBA00029986"/>
    </source>
</evidence>
<comment type="catalytic activity">
    <reaction evidence="1 12 13">
        <text>[protein]-peptidylproline (omega=180) = [protein]-peptidylproline (omega=0)</text>
        <dbReference type="Rhea" id="RHEA:16237"/>
        <dbReference type="Rhea" id="RHEA-COMP:10747"/>
        <dbReference type="Rhea" id="RHEA-COMP:10748"/>
        <dbReference type="ChEBI" id="CHEBI:83833"/>
        <dbReference type="ChEBI" id="CHEBI:83834"/>
        <dbReference type="EC" id="5.2.1.8"/>
    </reaction>
</comment>
<dbReference type="Proteomes" id="UP000620133">
    <property type="component" value="Chromosome"/>
</dbReference>
<keyword evidence="6 12" id="KW-0697">Rotamase</keyword>
<dbReference type="EMBL" id="AP024412">
    <property type="protein sequence ID" value="BCR36064.1"/>
    <property type="molecule type" value="Genomic_DNA"/>
</dbReference>
<dbReference type="InterPro" id="IPR001179">
    <property type="entry name" value="PPIase_FKBP_dom"/>
</dbReference>
<dbReference type="Gene3D" id="3.30.70.1050">
    <property type="entry name" value="Trigger factor ribosome-binding domain"/>
    <property type="match status" value="1"/>
</dbReference>
<dbReference type="AlphaFoldDB" id="A0A7U9TK70"/>
<keyword evidence="8 12" id="KW-0413">Isomerase</keyword>
<dbReference type="SUPFAM" id="SSF54534">
    <property type="entry name" value="FKBP-like"/>
    <property type="match status" value="1"/>
</dbReference>
<dbReference type="Gene3D" id="3.10.50.40">
    <property type="match status" value="1"/>
</dbReference>
<evidence type="ECO:0000313" key="16">
    <source>
        <dbReference type="EMBL" id="BCR36064.1"/>
    </source>
</evidence>
<dbReference type="GO" id="GO:0015031">
    <property type="term" value="P:protein transport"/>
    <property type="evidence" value="ECO:0007669"/>
    <property type="project" value="UniProtKB-UniRule"/>
</dbReference>
<evidence type="ECO:0000256" key="2">
    <source>
        <dbReference type="ARBA" id="ARBA00005464"/>
    </source>
</evidence>
<keyword evidence="9 12" id="KW-0131">Cell cycle</keyword>
<dbReference type="InterPro" id="IPR027304">
    <property type="entry name" value="Trigger_fact/SurA_dom_sf"/>
</dbReference>
<keyword evidence="12" id="KW-0963">Cytoplasm</keyword>
<dbReference type="InterPro" id="IPR005215">
    <property type="entry name" value="Trig_fac"/>
</dbReference>
<reference evidence="16" key="1">
    <citation type="submission" date="2021-01" db="EMBL/GenBank/DDBJ databases">
        <title>Draft genome sequence of Acholeplasmataceae bacterium strain Mahy22.</title>
        <authorList>
            <person name="Watanabe M."/>
            <person name="Kojima H."/>
            <person name="Fukui M."/>
        </authorList>
    </citation>
    <scope>NUCLEOTIDE SEQUENCE</scope>
    <source>
        <strain evidence="16">Mahy22</strain>
    </source>
</reference>
<evidence type="ECO:0000256" key="6">
    <source>
        <dbReference type="ARBA" id="ARBA00023110"/>
    </source>
</evidence>
<organism evidence="16 17">
    <name type="scientific">Mariniplasma anaerobium</name>
    <dbReference type="NCBI Taxonomy" id="2735436"/>
    <lineage>
        <taxon>Bacteria</taxon>
        <taxon>Bacillati</taxon>
        <taxon>Mycoplasmatota</taxon>
        <taxon>Mollicutes</taxon>
        <taxon>Acholeplasmatales</taxon>
        <taxon>Acholeplasmataceae</taxon>
        <taxon>Mariniplasma</taxon>
    </lineage>
</organism>
<dbReference type="InterPro" id="IPR046357">
    <property type="entry name" value="PPIase_dom_sf"/>
</dbReference>
<comment type="domain">
    <text evidence="12">Consists of 3 domains; the N-terminus binds the ribosome, the middle domain has PPIase activity, while the C-terminus has intrinsic chaperone activity on its own.</text>
</comment>
<keyword evidence="5 12" id="KW-0132">Cell division</keyword>
<dbReference type="SUPFAM" id="SSF109998">
    <property type="entry name" value="Triger factor/SurA peptide-binding domain-like"/>
    <property type="match status" value="1"/>
</dbReference>
<evidence type="ECO:0000256" key="12">
    <source>
        <dbReference type="HAMAP-Rule" id="MF_00303"/>
    </source>
</evidence>